<dbReference type="AlphaFoldDB" id="B9XGT1"/>
<keyword evidence="1" id="KW-0732">Signal</keyword>
<dbReference type="OrthoDB" id="9821765at2"/>
<organism evidence="3 4">
    <name type="scientific">Pedosphaera parvula (strain Ellin514)</name>
    <dbReference type="NCBI Taxonomy" id="320771"/>
    <lineage>
        <taxon>Bacteria</taxon>
        <taxon>Pseudomonadati</taxon>
        <taxon>Verrucomicrobiota</taxon>
        <taxon>Pedosphaerae</taxon>
        <taxon>Pedosphaerales</taxon>
        <taxon>Pedosphaeraceae</taxon>
        <taxon>Pedosphaera</taxon>
    </lineage>
</organism>
<dbReference type="Gene3D" id="2.60.40.4070">
    <property type="match status" value="1"/>
</dbReference>
<keyword evidence="4" id="KW-1185">Reference proteome</keyword>
<dbReference type="InterPro" id="IPR025965">
    <property type="entry name" value="FlgD/Vpr_Ig-like"/>
</dbReference>
<gene>
    <name evidence="3" type="ORF">Cflav_PD4021</name>
</gene>
<name>B9XGT1_PEDPL</name>
<dbReference type="RefSeq" id="WP_007415027.1">
    <property type="nucleotide sequence ID" value="NZ_ABOX02000013.1"/>
</dbReference>
<dbReference type="Proteomes" id="UP000003688">
    <property type="component" value="Unassembled WGS sequence"/>
</dbReference>
<evidence type="ECO:0000313" key="4">
    <source>
        <dbReference type="Proteomes" id="UP000003688"/>
    </source>
</evidence>
<comment type="caution">
    <text evidence="3">The sequence shown here is derived from an EMBL/GenBank/DDBJ whole genome shotgun (WGS) entry which is preliminary data.</text>
</comment>
<accession>B9XGT1</accession>
<sequence precursor="true">MNPQKGSISSLLTGLAIMMAAVSVSPNARANVYATNIKLNGALSNANVAQGSGVTISYILNEPATLGTTLKIMSGATVVRTYSFASGSAGALLGMNTVSWDGKNTGGSSVAAGAYSVSITAAASGFTNWTQTSIDSSNTAAVFPHGIAVDNNTNSPYYGRIVLGNSTSATQHGVAQLTGLYKMNADGSPADEGSFGYAGYTTNDSGNVDIGQMSRLGENGFHNNLSPYTVRIGEDDRIYFSDNSAAGAVIACDILATTNQLVINEGSGNAGTGLAPSGGYPNSPNNYSQCPLGGLLDQSGWGVRVFDVTGTTTTNAAVWLDDYGDYHSWGIWMFHMTNGAADPADNVGTQAVATGGDVGLVVGSGVTVDNNLDIFVSQNRSGVAAFDNRSFLFTNWNGGTLPPEGQGSAFAELTGSAWAVGSLDNSLCSISDTVINSRINPTMVALPMFAGQAGTTSGGIRLLNTADGSVLTVTNDTGITQTLTNLDYPNQYSCAAWDNVGNLYGASTTTNYWRVWSPPGTNQATTVAVETINVIIPTVITKITVSGSTVTINFTAPDGLATAFTLLGSSTVAPASGYLPVSGATITRLSAGLFQATASTSGSTQFYRIQK</sequence>
<feature type="domain" description="FlgD/Vpr Ig-like" evidence="2">
    <location>
        <begin position="49"/>
        <end position="123"/>
    </location>
</feature>
<proteinExistence type="predicted"/>
<reference evidence="3 4" key="1">
    <citation type="journal article" date="2011" name="J. Bacteriol.">
        <title>Genome sequence of 'Pedosphaera parvula' Ellin514, an aerobic Verrucomicrobial isolate from pasture soil.</title>
        <authorList>
            <person name="Kant R."/>
            <person name="van Passel M.W."/>
            <person name="Sangwan P."/>
            <person name="Palva A."/>
            <person name="Lucas S."/>
            <person name="Copeland A."/>
            <person name="Lapidus A."/>
            <person name="Glavina Del Rio T."/>
            <person name="Dalin E."/>
            <person name="Tice H."/>
            <person name="Bruce D."/>
            <person name="Goodwin L."/>
            <person name="Pitluck S."/>
            <person name="Chertkov O."/>
            <person name="Larimer F.W."/>
            <person name="Land M.L."/>
            <person name="Hauser L."/>
            <person name="Brettin T.S."/>
            <person name="Detter J.C."/>
            <person name="Han S."/>
            <person name="de Vos W.M."/>
            <person name="Janssen P.H."/>
            <person name="Smidt H."/>
        </authorList>
    </citation>
    <scope>NUCLEOTIDE SEQUENCE [LARGE SCALE GENOMIC DNA]</scope>
    <source>
        <strain evidence="3 4">Ellin514</strain>
    </source>
</reference>
<evidence type="ECO:0000313" key="3">
    <source>
        <dbReference type="EMBL" id="EEF60852.1"/>
    </source>
</evidence>
<feature type="signal peptide" evidence="1">
    <location>
        <begin position="1"/>
        <end position="30"/>
    </location>
</feature>
<dbReference type="EMBL" id="ABOX02000013">
    <property type="protein sequence ID" value="EEF60852.1"/>
    <property type="molecule type" value="Genomic_DNA"/>
</dbReference>
<feature type="chain" id="PRO_5002892992" description="FlgD/Vpr Ig-like domain-containing protein" evidence="1">
    <location>
        <begin position="31"/>
        <end position="611"/>
    </location>
</feature>
<protein>
    <recommendedName>
        <fullName evidence="2">FlgD/Vpr Ig-like domain-containing protein</fullName>
    </recommendedName>
</protein>
<evidence type="ECO:0000259" key="2">
    <source>
        <dbReference type="Pfam" id="PF13860"/>
    </source>
</evidence>
<dbReference type="Pfam" id="PF13860">
    <property type="entry name" value="FlgD_ig"/>
    <property type="match status" value="1"/>
</dbReference>
<evidence type="ECO:0000256" key="1">
    <source>
        <dbReference type="SAM" id="SignalP"/>
    </source>
</evidence>